<sequence length="158" mass="16871">MTLESPADKKYRVIQWGMGNVGTVALRHFAHNPAFEVVGVLCNRPEKVGKDAGELVGTRPIGVLATTDNAEIEALDADCVFYAPLWSDPDEVCRLLRSGKNVVASGGAWADPQGNYPKPGYTWTAMGPANTVPAVCEAAPGFLTHKELGLVPLRGVVR</sequence>
<gene>
    <name evidence="1" type="ORF">MTAB308_54</name>
</gene>
<dbReference type="AlphaFoldDB" id="A0A2U3N555"/>
<organism evidence="1 2">
    <name type="scientific">Mycobacterium terramassiliense</name>
    <dbReference type="NCBI Taxonomy" id="1841859"/>
    <lineage>
        <taxon>Bacteria</taxon>
        <taxon>Bacillati</taxon>
        <taxon>Actinomycetota</taxon>
        <taxon>Actinomycetes</taxon>
        <taxon>Mycobacteriales</taxon>
        <taxon>Mycobacteriaceae</taxon>
        <taxon>Mycobacterium</taxon>
    </lineage>
</organism>
<dbReference type="EMBL" id="FTRV01000008">
    <property type="protein sequence ID" value="SPM26579.1"/>
    <property type="molecule type" value="Genomic_DNA"/>
</dbReference>
<protein>
    <submittedName>
        <fullName evidence="1">Dihydrodipicolinate reductase</fullName>
    </submittedName>
</protein>
<dbReference type="CDD" id="cd24146">
    <property type="entry name" value="nat-AmDH_N_like"/>
    <property type="match status" value="1"/>
</dbReference>
<dbReference type="STRING" id="1841859.GCA_900157385_00048"/>
<dbReference type="Proteomes" id="UP000241595">
    <property type="component" value="Unassembled WGS sequence"/>
</dbReference>
<dbReference type="OrthoDB" id="4759936at2"/>
<evidence type="ECO:0000313" key="1">
    <source>
        <dbReference type="EMBL" id="SPM26579.1"/>
    </source>
</evidence>
<name>A0A2U3N555_9MYCO</name>
<proteinExistence type="predicted"/>
<reference evidence="1 2" key="1">
    <citation type="submission" date="2017-01" db="EMBL/GenBank/DDBJ databases">
        <authorList>
            <consortium name="Urmite Genomes"/>
        </authorList>
    </citation>
    <scope>NUCLEOTIDE SEQUENCE [LARGE SCALE GENOMIC DNA]</scope>
    <source>
        <strain evidence="1 2">AB308</strain>
    </source>
</reference>
<dbReference type="InterPro" id="IPR036291">
    <property type="entry name" value="NAD(P)-bd_dom_sf"/>
</dbReference>
<accession>A0A2U3N555</accession>
<keyword evidence="2" id="KW-1185">Reference proteome</keyword>
<evidence type="ECO:0000313" key="2">
    <source>
        <dbReference type="Proteomes" id="UP000241595"/>
    </source>
</evidence>
<dbReference type="Gene3D" id="3.40.50.720">
    <property type="entry name" value="NAD(P)-binding Rossmann-like Domain"/>
    <property type="match status" value="1"/>
</dbReference>
<dbReference type="SUPFAM" id="SSF51735">
    <property type="entry name" value="NAD(P)-binding Rossmann-fold domains"/>
    <property type="match status" value="1"/>
</dbReference>